<reference evidence="2" key="1">
    <citation type="journal article" date="2019" name="bioRxiv">
        <title>The Genome of the Zebra Mussel, Dreissena polymorpha: A Resource for Invasive Species Research.</title>
        <authorList>
            <person name="McCartney M.A."/>
            <person name="Auch B."/>
            <person name="Kono T."/>
            <person name="Mallez S."/>
            <person name="Zhang Y."/>
            <person name="Obille A."/>
            <person name="Becker A."/>
            <person name="Abrahante J.E."/>
            <person name="Garbe J."/>
            <person name="Badalamenti J.P."/>
            <person name="Herman A."/>
            <person name="Mangelson H."/>
            <person name="Liachko I."/>
            <person name="Sullivan S."/>
            <person name="Sone E.D."/>
            <person name="Koren S."/>
            <person name="Silverstein K.A.T."/>
            <person name="Beckman K.B."/>
            <person name="Gohl D.M."/>
        </authorList>
    </citation>
    <scope>NUCLEOTIDE SEQUENCE</scope>
    <source>
        <strain evidence="2">Duluth1</strain>
        <tissue evidence="2">Whole animal</tissue>
    </source>
</reference>
<accession>A0A9D4MG75</accession>
<dbReference type="EMBL" id="JAIWYP010000001">
    <property type="protein sequence ID" value="KAH3877012.1"/>
    <property type="molecule type" value="Genomic_DNA"/>
</dbReference>
<dbReference type="InterPro" id="IPR011993">
    <property type="entry name" value="PH-like_dom_sf"/>
</dbReference>
<evidence type="ECO:0000313" key="3">
    <source>
        <dbReference type="Proteomes" id="UP000828390"/>
    </source>
</evidence>
<comment type="caution">
    <text evidence="2">The sequence shown here is derived from an EMBL/GenBank/DDBJ whole genome shotgun (WGS) entry which is preliminary data.</text>
</comment>
<evidence type="ECO:0000313" key="2">
    <source>
        <dbReference type="EMBL" id="KAH3877012.1"/>
    </source>
</evidence>
<name>A0A9D4MG75_DREPO</name>
<dbReference type="AlphaFoldDB" id="A0A9D4MG75"/>
<proteinExistence type="predicted"/>
<dbReference type="Pfam" id="PF21877">
    <property type="entry name" value="PH_NF1"/>
    <property type="match status" value="1"/>
</dbReference>
<protein>
    <recommendedName>
        <fullName evidence="1">Neurofibromin PH domain-containing protein</fullName>
    </recommendedName>
</protein>
<keyword evidence="3" id="KW-1185">Reference proteome</keyword>
<dbReference type="InterPro" id="IPR054071">
    <property type="entry name" value="PH_NF1"/>
</dbReference>
<reference evidence="2" key="2">
    <citation type="submission" date="2020-11" db="EMBL/GenBank/DDBJ databases">
        <authorList>
            <person name="McCartney M.A."/>
            <person name="Auch B."/>
            <person name="Kono T."/>
            <person name="Mallez S."/>
            <person name="Becker A."/>
            <person name="Gohl D.M."/>
            <person name="Silverstein K.A.T."/>
            <person name="Koren S."/>
            <person name="Bechman K.B."/>
            <person name="Herman A."/>
            <person name="Abrahante J.E."/>
            <person name="Garbe J."/>
        </authorList>
    </citation>
    <scope>NUCLEOTIDE SEQUENCE</scope>
    <source>
        <strain evidence="2">Duluth1</strain>
        <tissue evidence="2">Whole animal</tissue>
    </source>
</reference>
<dbReference type="Gene3D" id="2.30.29.30">
    <property type="entry name" value="Pleckstrin-homology domain (PH domain)/Phosphotyrosine-binding domain (PTB)"/>
    <property type="match status" value="1"/>
</dbReference>
<evidence type="ECO:0000259" key="1">
    <source>
        <dbReference type="Pfam" id="PF21877"/>
    </source>
</evidence>
<gene>
    <name evidence="2" type="ORF">DPMN_000866</name>
</gene>
<sequence>MLQVGPNAIQITSAEKSKVLGHQVLLNDVYYASEIEEVILDITDWYTCTT</sequence>
<organism evidence="2 3">
    <name type="scientific">Dreissena polymorpha</name>
    <name type="common">Zebra mussel</name>
    <name type="synonym">Mytilus polymorpha</name>
    <dbReference type="NCBI Taxonomy" id="45954"/>
    <lineage>
        <taxon>Eukaryota</taxon>
        <taxon>Metazoa</taxon>
        <taxon>Spiralia</taxon>
        <taxon>Lophotrochozoa</taxon>
        <taxon>Mollusca</taxon>
        <taxon>Bivalvia</taxon>
        <taxon>Autobranchia</taxon>
        <taxon>Heteroconchia</taxon>
        <taxon>Euheterodonta</taxon>
        <taxon>Imparidentia</taxon>
        <taxon>Neoheterodontei</taxon>
        <taxon>Myida</taxon>
        <taxon>Dreissenoidea</taxon>
        <taxon>Dreissenidae</taxon>
        <taxon>Dreissena</taxon>
    </lineage>
</organism>
<feature type="domain" description="Neurofibromin PH" evidence="1">
    <location>
        <begin position="2"/>
        <end position="40"/>
    </location>
</feature>
<dbReference type="Proteomes" id="UP000828390">
    <property type="component" value="Unassembled WGS sequence"/>
</dbReference>